<feature type="region of interest" description="Disordered" evidence="1">
    <location>
        <begin position="289"/>
        <end position="463"/>
    </location>
</feature>
<organism evidence="2 3">
    <name type="scientific">Wolfiporia cocos (strain MD-104)</name>
    <name type="common">Brown rot fungus</name>
    <dbReference type="NCBI Taxonomy" id="742152"/>
    <lineage>
        <taxon>Eukaryota</taxon>
        <taxon>Fungi</taxon>
        <taxon>Dikarya</taxon>
        <taxon>Basidiomycota</taxon>
        <taxon>Agaricomycotina</taxon>
        <taxon>Agaricomycetes</taxon>
        <taxon>Polyporales</taxon>
        <taxon>Phaeolaceae</taxon>
        <taxon>Wolfiporia</taxon>
    </lineage>
</organism>
<evidence type="ECO:0000256" key="1">
    <source>
        <dbReference type="SAM" id="MobiDB-lite"/>
    </source>
</evidence>
<name>A0A2H3JCG3_WOLCO</name>
<dbReference type="Proteomes" id="UP000218811">
    <property type="component" value="Unassembled WGS sequence"/>
</dbReference>
<accession>A0A2H3JCG3</accession>
<dbReference type="EMBL" id="KB468019">
    <property type="protein sequence ID" value="PCH39581.1"/>
    <property type="molecule type" value="Genomic_DNA"/>
</dbReference>
<keyword evidence="3" id="KW-1185">Reference proteome</keyword>
<feature type="compositionally biased region" description="Acidic residues" evidence="1">
    <location>
        <begin position="334"/>
        <end position="343"/>
    </location>
</feature>
<reference evidence="2 3" key="1">
    <citation type="journal article" date="2012" name="Science">
        <title>The Paleozoic origin of enzymatic lignin decomposition reconstructed from 31 fungal genomes.</title>
        <authorList>
            <person name="Floudas D."/>
            <person name="Binder M."/>
            <person name="Riley R."/>
            <person name="Barry K."/>
            <person name="Blanchette R.A."/>
            <person name="Henrissat B."/>
            <person name="Martinez A.T."/>
            <person name="Otillar R."/>
            <person name="Spatafora J.W."/>
            <person name="Yadav J.S."/>
            <person name="Aerts A."/>
            <person name="Benoit I."/>
            <person name="Boyd A."/>
            <person name="Carlson A."/>
            <person name="Copeland A."/>
            <person name="Coutinho P.M."/>
            <person name="de Vries R.P."/>
            <person name="Ferreira P."/>
            <person name="Findley K."/>
            <person name="Foster B."/>
            <person name="Gaskell J."/>
            <person name="Glotzer D."/>
            <person name="Gorecki P."/>
            <person name="Heitman J."/>
            <person name="Hesse C."/>
            <person name="Hori C."/>
            <person name="Igarashi K."/>
            <person name="Jurgens J.A."/>
            <person name="Kallen N."/>
            <person name="Kersten P."/>
            <person name="Kohler A."/>
            <person name="Kuees U."/>
            <person name="Kumar T.K.A."/>
            <person name="Kuo A."/>
            <person name="LaButti K."/>
            <person name="Larrondo L.F."/>
            <person name="Lindquist E."/>
            <person name="Ling A."/>
            <person name="Lombard V."/>
            <person name="Lucas S."/>
            <person name="Lundell T."/>
            <person name="Martin R."/>
            <person name="McLaughlin D.J."/>
            <person name="Morgenstern I."/>
            <person name="Morin E."/>
            <person name="Murat C."/>
            <person name="Nagy L.G."/>
            <person name="Nolan M."/>
            <person name="Ohm R.A."/>
            <person name="Patyshakuliyeva A."/>
            <person name="Rokas A."/>
            <person name="Ruiz-Duenas F.J."/>
            <person name="Sabat G."/>
            <person name="Salamov A."/>
            <person name="Samejima M."/>
            <person name="Schmutz J."/>
            <person name="Slot J.C."/>
            <person name="St John F."/>
            <person name="Stenlid J."/>
            <person name="Sun H."/>
            <person name="Sun S."/>
            <person name="Syed K."/>
            <person name="Tsang A."/>
            <person name="Wiebenga A."/>
            <person name="Young D."/>
            <person name="Pisabarro A."/>
            <person name="Eastwood D.C."/>
            <person name="Martin F."/>
            <person name="Cullen D."/>
            <person name="Grigoriev I.V."/>
            <person name="Hibbett D.S."/>
        </authorList>
    </citation>
    <scope>NUCLEOTIDE SEQUENCE [LARGE SCALE GENOMIC DNA]</scope>
    <source>
        <strain evidence="2 3">MD-104</strain>
    </source>
</reference>
<dbReference type="OrthoDB" id="3270368at2759"/>
<dbReference type="STRING" id="742152.A0A2H3JCG3"/>
<protein>
    <submittedName>
        <fullName evidence="2">Uncharacterized protein</fullName>
    </submittedName>
</protein>
<evidence type="ECO:0000313" key="3">
    <source>
        <dbReference type="Proteomes" id="UP000218811"/>
    </source>
</evidence>
<feature type="region of interest" description="Disordered" evidence="1">
    <location>
        <begin position="484"/>
        <end position="503"/>
    </location>
</feature>
<dbReference type="AlphaFoldDB" id="A0A2H3JCG3"/>
<feature type="compositionally biased region" description="Polar residues" evidence="1">
    <location>
        <begin position="488"/>
        <end position="503"/>
    </location>
</feature>
<sequence>MHHANQHTLRDDQILGGRRLGATIWRTKDFLPLESLLTLFARLLPSTKGTSSGRAKRTAFIQSVFSKSSPPETTSIGQKVAGLLENVPSEDWDVTSRKIAEALAAGDRTFPQPFAIEEVCACGRTQRCDRLYVDPKAILVNVLIEDNQYESLTISYTSIRKIDILRERSGEERVDAQVQIVMCSPPVLGGEPITSGIDESGPVVTFTLTSGDLDRFVNALRDRGQGQKYREILPPKLSLATSPLLLDFDTQGKPMEQLSQSERIEKVQQSSALINTANFPLVYNTNQSSDELSCGSDLDNATSSRSSAVDERQSMKSTPHMRSKNVRREAFGASDEELYDPSDVDSVLLAPPQRRRRSEGPRVISTRSAKSPESRLAGKTRKSTDNSVAAKAYKRKRDSTECSEDGPNSDKLAEDAVANKRSKTSPTGRSALCTPVPPERTESQVLKPRSTAATRATNRYRGEKEKICSPTSCSHMIDYGALPESDPFLSTRNTSSPLTALSA</sequence>
<gene>
    <name evidence="2" type="ORF">WOLCODRAFT_147050</name>
</gene>
<feature type="non-terminal residue" evidence="2">
    <location>
        <position position="503"/>
    </location>
</feature>
<evidence type="ECO:0000313" key="2">
    <source>
        <dbReference type="EMBL" id="PCH39581.1"/>
    </source>
</evidence>
<proteinExistence type="predicted"/>